<dbReference type="Pfam" id="PF11667">
    <property type="entry name" value="DUF3267"/>
    <property type="match status" value="1"/>
</dbReference>
<comment type="caution">
    <text evidence="2">The sequence shown here is derived from an EMBL/GenBank/DDBJ whole genome shotgun (WGS) entry which is preliminary data.</text>
</comment>
<organism evidence="2 3">
    <name type="scientific">Candidatus Intestinimonas merdavium</name>
    <dbReference type="NCBI Taxonomy" id="2838622"/>
    <lineage>
        <taxon>Bacteria</taxon>
        <taxon>Bacillati</taxon>
        <taxon>Bacillota</taxon>
        <taxon>Clostridia</taxon>
        <taxon>Eubacteriales</taxon>
        <taxon>Intestinimonas</taxon>
    </lineage>
</organism>
<evidence type="ECO:0000313" key="2">
    <source>
        <dbReference type="EMBL" id="HIY72734.1"/>
    </source>
</evidence>
<feature type="transmembrane region" description="Helical" evidence="1">
    <location>
        <begin position="52"/>
        <end position="70"/>
    </location>
</feature>
<feature type="transmembrane region" description="Helical" evidence="1">
    <location>
        <begin position="24"/>
        <end position="45"/>
    </location>
</feature>
<dbReference type="EMBL" id="DXCX01000022">
    <property type="protein sequence ID" value="HIY72734.1"/>
    <property type="molecule type" value="Genomic_DNA"/>
</dbReference>
<gene>
    <name evidence="2" type="ORF">H9826_02000</name>
</gene>
<dbReference type="Proteomes" id="UP000886824">
    <property type="component" value="Unassembled WGS sequence"/>
</dbReference>
<keyword evidence="1" id="KW-0812">Transmembrane</keyword>
<keyword evidence="1" id="KW-0472">Membrane</keyword>
<evidence type="ECO:0000256" key="1">
    <source>
        <dbReference type="SAM" id="Phobius"/>
    </source>
</evidence>
<feature type="transmembrane region" description="Helical" evidence="1">
    <location>
        <begin position="120"/>
        <end position="149"/>
    </location>
</feature>
<name>A0A9D2CDR3_9FIRM</name>
<keyword evidence="1" id="KW-1133">Transmembrane helix</keyword>
<reference evidence="2" key="1">
    <citation type="journal article" date="2021" name="PeerJ">
        <title>Extensive microbial diversity within the chicken gut microbiome revealed by metagenomics and culture.</title>
        <authorList>
            <person name="Gilroy R."/>
            <person name="Ravi A."/>
            <person name="Getino M."/>
            <person name="Pursley I."/>
            <person name="Horton D.L."/>
            <person name="Alikhan N.F."/>
            <person name="Baker D."/>
            <person name="Gharbi K."/>
            <person name="Hall N."/>
            <person name="Watson M."/>
            <person name="Adriaenssens E.M."/>
            <person name="Foster-Nyarko E."/>
            <person name="Jarju S."/>
            <person name="Secka A."/>
            <person name="Antonio M."/>
            <person name="Oren A."/>
            <person name="Chaudhuri R.R."/>
            <person name="La Ragione R."/>
            <person name="Hildebrand F."/>
            <person name="Pallen M.J."/>
        </authorList>
    </citation>
    <scope>NUCLEOTIDE SEQUENCE</scope>
    <source>
        <strain evidence="2">CHK33-7979</strain>
    </source>
</reference>
<accession>A0A9D2CDR3</accession>
<dbReference type="InterPro" id="IPR021683">
    <property type="entry name" value="DUF3267"/>
</dbReference>
<protein>
    <submittedName>
        <fullName evidence="2">DUF3267 domain-containing protein</fullName>
    </submittedName>
</protein>
<evidence type="ECO:0000313" key="3">
    <source>
        <dbReference type="Proteomes" id="UP000886824"/>
    </source>
</evidence>
<proteinExistence type="predicted"/>
<sequence>MSLEALTAQGWRAERHTLTAAQTYLWGILFALPFVLLAGGLYRMLLLERAVLLDHTSLILLAVLAVSLPLHEALHGLGWKLAGRLGRGEVSYTFRRGLPMCACRAVLSVKAYLSGTLLPFLVLGGGSCIFLLLCPGTISVLAVLVNLILPGADLVIAWRVLRSGASMVADSPDQAGFIALKRNIGPAV</sequence>
<reference evidence="2" key="2">
    <citation type="submission" date="2021-04" db="EMBL/GenBank/DDBJ databases">
        <authorList>
            <person name="Gilroy R."/>
        </authorList>
    </citation>
    <scope>NUCLEOTIDE SEQUENCE</scope>
    <source>
        <strain evidence="2">CHK33-7979</strain>
    </source>
</reference>
<dbReference type="AlphaFoldDB" id="A0A9D2CDR3"/>